<evidence type="ECO:0000256" key="2">
    <source>
        <dbReference type="ARBA" id="ARBA00010752"/>
    </source>
</evidence>
<dbReference type="GO" id="GO:0008408">
    <property type="term" value="F:3'-5' exonuclease activity"/>
    <property type="evidence" value="ECO:0007669"/>
    <property type="project" value="InterPro"/>
</dbReference>
<dbReference type="EMBL" id="MGAV01000012">
    <property type="protein sequence ID" value="OGK54917.1"/>
    <property type="molecule type" value="Genomic_DNA"/>
</dbReference>
<evidence type="ECO:0000313" key="14">
    <source>
        <dbReference type="Proteomes" id="UP000177418"/>
    </source>
</evidence>
<keyword evidence="6 9" id="KW-0235">DNA replication</keyword>
<comment type="similarity">
    <text evidence="2 9">Belongs to the beta sliding clamp family.</text>
</comment>
<dbReference type="PANTHER" id="PTHR30478:SF0">
    <property type="entry name" value="BETA SLIDING CLAMP"/>
    <property type="match status" value="1"/>
</dbReference>
<dbReference type="Gene3D" id="3.10.150.10">
    <property type="entry name" value="DNA Polymerase III, subunit A, domain 2"/>
    <property type="match status" value="1"/>
</dbReference>
<reference evidence="13 14" key="1">
    <citation type="journal article" date="2016" name="Nat. Commun.">
        <title>Thousands of microbial genomes shed light on interconnected biogeochemical processes in an aquifer system.</title>
        <authorList>
            <person name="Anantharaman K."/>
            <person name="Brown C.T."/>
            <person name="Hug L.A."/>
            <person name="Sharon I."/>
            <person name="Castelle C.J."/>
            <person name="Probst A.J."/>
            <person name="Thomas B.C."/>
            <person name="Singh A."/>
            <person name="Wilkins M.J."/>
            <person name="Karaoz U."/>
            <person name="Brodie E.L."/>
            <person name="Williams K.H."/>
            <person name="Hubbard S.S."/>
            <person name="Banfield J.F."/>
        </authorList>
    </citation>
    <scope>NUCLEOTIDE SEQUENCE [LARGE SCALE GENOMIC DNA]</scope>
</reference>
<name>A0A1F7JH25_9BACT</name>
<evidence type="ECO:0000259" key="11">
    <source>
        <dbReference type="Pfam" id="PF02767"/>
    </source>
</evidence>
<dbReference type="GO" id="GO:0003677">
    <property type="term" value="F:DNA binding"/>
    <property type="evidence" value="ECO:0007669"/>
    <property type="project" value="UniProtKB-UniRule"/>
</dbReference>
<dbReference type="InterPro" id="IPR046938">
    <property type="entry name" value="DNA_clamp_sf"/>
</dbReference>
<dbReference type="Pfam" id="PF00712">
    <property type="entry name" value="DNA_pol3_beta"/>
    <property type="match status" value="1"/>
</dbReference>
<organism evidence="13 14">
    <name type="scientific">Candidatus Roizmanbacteria bacterium RIFCSPLOWO2_02_FULL_36_11</name>
    <dbReference type="NCBI Taxonomy" id="1802071"/>
    <lineage>
        <taxon>Bacteria</taxon>
        <taxon>Candidatus Roizmaniibacteriota</taxon>
    </lineage>
</organism>
<comment type="caution">
    <text evidence="13">The sequence shown here is derived from an EMBL/GenBank/DDBJ whole genome shotgun (WGS) entry which is preliminary data.</text>
</comment>
<feature type="domain" description="DNA polymerase III beta sliding clamp N-terminal" evidence="10">
    <location>
        <begin position="1"/>
        <end position="119"/>
    </location>
</feature>
<feature type="domain" description="DNA polymerase III beta sliding clamp C-terminal" evidence="12">
    <location>
        <begin position="243"/>
        <end position="362"/>
    </location>
</feature>
<evidence type="ECO:0000256" key="4">
    <source>
        <dbReference type="ARBA" id="ARBA00022679"/>
    </source>
</evidence>
<comment type="function">
    <text evidence="9">Confers DNA tethering and processivity to DNA polymerases and other proteins. Acts as a clamp, forming a ring around DNA (a reaction catalyzed by the clamp-loading complex) which diffuses in an ATP-independent manner freely and bidirectionally along dsDNA. Initially characterized for its ability to contact the catalytic subunit of DNA polymerase III (Pol III), a complex, multichain enzyme responsible for most of the replicative synthesis in bacteria; Pol III exhibits 3'-5' exonuclease proofreading activity. The beta chain is required for initiation of replication as well as for processivity of DNA replication.</text>
</comment>
<keyword evidence="4 9" id="KW-0808">Transferase</keyword>
<feature type="domain" description="DNA polymerase III beta sliding clamp central" evidence="11">
    <location>
        <begin position="129"/>
        <end position="239"/>
    </location>
</feature>
<gene>
    <name evidence="13" type="ORF">A3H78_00365</name>
</gene>
<evidence type="ECO:0000256" key="6">
    <source>
        <dbReference type="ARBA" id="ARBA00022705"/>
    </source>
</evidence>
<dbReference type="GO" id="GO:0005737">
    <property type="term" value="C:cytoplasm"/>
    <property type="evidence" value="ECO:0007669"/>
    <property type="project" value="UniProtKB-SubCell"/>
</dbReference>
<evidence type="ECO:0000256" key="8">
    <source>
        <dbReference type="ARBA" id="ARBA00023125"/>
    </source>
</evidence>
<dbReference type="PIRSF" id="PIRSF000804">
    <property type="entry name" value="DNA_pol_III_b"/>
    <property type="match status" value="1"/>
</dbReference>
<accession>A0A1F7JH25</accession>
<evidence type="ECO:0000256" key="7">
    <source>
        <dbReference type="ARBA" id="ARBA00022932"/>
    </source>
</evidence>
<comment type="subunit">
    <text evidence="9">Forms a ring-shaped head-to-tail homodimer around DNA.</text>
</comment>
<dbReference type="InterPro" id="IPR022637">
    <property type="entry name" value="DNA_polIII_beta_cen"/>
</dbReference>
<keyword evidence="8" id="KW-0238">DNA-binding</keyword>
<dbReference type="NCBIfam" id="TIGR00663">
    <property type="entry name" value="dnan"/>
    <property type="match status" value="1"/>
</dbReference>
<dbReference type="InterPro" id="IPR022634">
    <property type="entry name" value="DNA_polIII_beta_N"/>
</dbReference>
<dbReference type="Pfam" id="PF02768">
    <property type="entry name" value="DNA_pol3_beta_3"/>
    <property type="match status" value="1"/>
</dbReference>
<keyword evidence="7 9" id="KW-0239">DNA-directed DNA polymerase</keyword>
<evidence type="ECO:0000259" key="12">
    <source>
        <dbReference type="Pfam" id="PF02768"/>
    </source>
</evidence>
<keyword evidence="3 9" id="KW-0963">Cytoplasm</keyword>
<evidence type="ECO:0000256" key="1">
    <source>
        <dbReference type="ARBA" id="ARBA00004496"/>
    </source>
</evidence>
<dbReference type="Proteomes" id="UP000177418">
    <property type="component" value="Unassembled WGS sequence"/>
</dbReference>
<evidence type="ECO:0000256" key="9">
    <source>
        <dbReference type="PIRNR" id="PIRNR000804"/>
    </source>
</evidence>
<proteinExistence type="inferred from homology"/>
<evidence type="ECO:0000256" key="5">
    <source>
        <dbReference type="ARBA" id="ARBA00022695"/>
    </source>
</evidence>
<evidence type="ECO:0000259" key="10">
    <source>
        <dbReference type="Pfam" id="PF00712"/>
    </source>
</evidence>
<dbReference type="CDD" id="cd00140">
    <property type="entry name" value="beta_clamp"/>
    <property type="match status" value="1"/>
</dbReference>
<keyword evidence="5 9" id="KW-0548">Nucleotidyltransferase</keyword>
<dbReference type="PANTHER" id="PTHR30478">
    <property type="entry name" value="DNA POLYMERASE III SUBUNIT BETA"/>
    <property type="match status" value="1"/>
</dbReference>
<sequence>MKLSILKDFLQEKIFNAQKFTLSKTSSVPLLQNGLIQVFDKKIAITTTNLNDFFYTELKNDTNEEKNNVVDIKKIGEYLSLLPSGKIDLEFSDTSLIISMGKTKATFPVIKADDFPKIPTIEGKKHILEKKLINDYLSLVIFAAATDESRPILTGIYFQTSDDNLNIVATDGFRLSLVTKKTKETLPKTIISAKTINDITKLLNEDQDLEMTISETEKMVKFDLKKMEISSRLIDGDFPPFQKVIPTQHRTKFIVERDELLRNIKLSSVFARELSNTIVLDIKKDGLYIKPKSSPGDDSIMYQPIEMEGEEKIIAFNFKFVLEFLSISKAKKIQFEMVDKNAPGLFREVGNDNFIHVIMPVRIEETNV</sequence>
<dbReference type="AlphaFoldDB" id="A0A1F7JH25"/>
<protein>
    <recommendedName>
        <fullName evidence="9">Beta sliding clamp</fullName>
    </recommendedName>
</protein>
<comment type="subcellular location">
    <subcellularLocation>
        <location evidence="1 9">Cytoplasm</location>
    </subcellularLocation>
</comment>
<dbReference type="GO" id="GO:0009360">
    <property type="term" value="C:DNA polymerase III complex"/>
    <property type="evidence" value="ECO:0007669"/>
    <property type="project" value="InterPro"/>
</dbReference>
<evidence type="ECO:0000313" key="13">
    <source>
        <dbReference type="EMBL" id="OGK54917.1"/>
    </source>
</evidence>
<dbReference type="SUPFAM" id="SSF55979">
    <property type="entry name" value="DNA clamp"/>
    <property type="match status" value="3"/>
</dbReference>
<evidence type="ECO:0000256" key="3">
    <source>
        <dbReference type="ARBA" id="ARBA00022490"/>
    </source>
</evidence>
<dbReference type="InterPro" id="IPR022635">
    <property type="entry name" value="DNA_polIII_beta_C"/>
</dbReference>
<dbReference type="SMART" id="SM00480">
    <property type="entry name" value="POL3Bc"/>
    <property type="match status" value="1"/>
</dbReference>
<dbReference type="Pfam" id="PF02767">
    <property type="entry name" value="DNA_pol3_beta_2"/>
    <property type="match status" value="1"/>
</dbReference>
<dbReference type="Gene3D" id="3.70.10.10">
    <property type="match status" value="1"/>
</dbReference>
<dbReference type="InterPro" id="IPR001001">
    <property type="entry name" value="DNA_polIII_beta"/>
</dbReference>
<dbReference type="GO" id="GO:0003887">
    <property type="term" value="F:DNA-directed DNA polymerase activity"/>
    <property type="evidence" value="ECO:0007669"/>
    <property type="project" value="UniProtKB-UniRule"/>
</dbReference>
<dbReference type="GO" id="GO:0006271">
    <property type="term" value="P:DNA strand elongation involved in DNA replication"/>
    <property type="evidence" value="ECO:0007669"/>
    <property type="project" value="TreeGrafter"/>
</dbReference>